<keyword evidence="2" id="KW-1185">Reference proteome</keyword>
<gene>
    <name evidence="1" type="ORF">OSTQU699_LOCUS10110</name>
</gene>
<reference evidence="1" key="1">
    <citation type="submission" date="2020-12" db="EMBL/GenBank/DDBJ databases">
        <authorList>
            <person name="Iha C."/>
        </authorList>
    </citation>
    <scope>NUCLEOTIDE SEQUENCE</scope>
</reference>
<name>A0A8S1JA79_9CHLO</name>
<organism evidence="1 2">
    <name type="scientific">Ostreobium quekettii</name>
    <dbReference type="NCBI Taxonomy" id="121088"/>
    <lineage>
        <taxon>Eukaryota</taxon>
        <taxon>Viridiplantae</taxon>
        <taxon>Chlorophyta</taxon>
        <taxon>core chlorophytes</taxon>
        <taxon>Ulvophyceae</taxon>
        <taxon>TCBD clade</taxon>
        <taxon>Bryopsidales</taxon>
        <taxon>Ostreobineae</taxon>
        <taxon>Ostreobiaceae</taxon>
        <taxon>Ostreobium</taxon>
    </lineage>
</organism>
<sequence>MPMSGGVYLDLCCGHGLLQLENAEMDHHLGLRGSDVNFRWWIGHAFLLNSRRNACRQLSECVKCIDMMPWPSLSGSDPSRHLVFVRSSSCSVLAALIVSGFHRFHCLGRRSNLTSSACTPTRGLVRRRGWSD</sequence>
<dbReference type="Proteomes" id="UP000708148">
    <property type="component" value="Unassembled WGS sequence"/>
</dbReference>
<accession>A0A8S1JA79</accession>
<comment type="caution">
    <text evidence="1">The sequence shown here is derived from an EMBL/GenBank/DDBJ whole genome shotgun (WGS) entry which is preliminary data.</text>
</comment>
<dbReference type="AlphaFoldDB" id="A0A8S1JA79"/>
<proteinExistence type="predicted"/>
<protein>
    <submittedName>
        <fullName evidence="1">Uncharacterized protein</fullName>
    </submittedName>
</protein>
<dbReference type="EMBL" id="CAJHUC010002951">
    <property type="protein sequence ID" value="CAD7704755.1"/>
    <property type="molecule type" value="Genomic_DNA"/>
</dbReference>
<evidence type="ECO:0000313" key="2">
    <source>
        <dbReference type="Proteomes" id="UP000708148"/>
    </source>
</evidence>
<evidence type="ECO:0000313" key="1">
    <source>
        <dbReference type="EMBL" id="CAD7704755.1"/>
    </source>
</evidence>